<comment type="caution">
    <text evidence="3">The sequence shown here is derived from an EMBL/GenBank/DDBJ whole genome shotgun (WGS) entry which is preliminary data.</text>
</comment>
<name>A0A2A7N5H3_MYCAG</name>
<evidence type="ECO:0000313" key="4">
    <source>
        <dbReference type="Proteomes" id="UP000220914"/>
    </source>
</evidence>
<keyword evidence="4" id="KW-1185">Reference proteome</keyword>
<feature type="region of interest" description="Disordered" evidence="1">
    <location>
        <begin position="42"/>
        <end position="67"/>
    </location>
</feature>
<organism evidence="3 4">
    <name type="scientific">Mycolicibacterium agri</name>
    <name type="common">Mycobacterium agri</name>
    <dbReference type="NCBI Taxonomy" id="36811"/>
    <lineage>
        <taxon>Bacteria</taxon>
        <taxon>Bacillati</taxon>
        <taxon>Actinomycetota</taxon>
        <taxon>Actinomycetes</taxon>
        <taxon>Mycobacteriales</taxon>
        <taxon>Mycobacteriaceae</taxon>
        <taxon>Mycolicibacterium</taxon>
    </lineage>
</organism>
<reference evidence="3 4" key="1">
    <citation type="submission" date="2017-10" db="EMBL/GenBank/DDBJ databases">
        <title>The new phylogeny of genus Mycobacterium.</title>
        <authorList>
            <person name="Tortoli E."/>
            <person name="Trovato A."/>
            <person name="Cirillo D.M."/>
        </authorList>
    </citation>
    <scope>NUCLEOTIDE SEQUENCE [LARGE SCALE GENOMIC DNA]</scope>
    <source>
        <strain evidence="3 4">CCUG37673</strain>
    </source>
</reference>
<evidence type="ECO:0000313" key="2">
    <source>
        <dbReference type="EMBL" id="GFG53936.1"/>
    </source>
</evidence>
<dbReference type="Proteomes" id="UP000465302">
    <property type="component" value="Unassembled WGS sequence"/>
</dbReference>
<sequence>MIDLKAVAAGTLLSAGLAFGAVGIGAGVANAAPVAPVPEGPLVIAEHPPGHGHGHGPGHDRWWRGPGPRHWDPVDACIGIQGPLGYAQASACI</sequence>
<feature type="compositionally biased region" description="Basic and acidic residues" evidence="1">
    <location>
        <begin position="57"/>
        <end position="67"/>
    </location>
</feature>
<proteinExistence type="predicted"/>
<dbReference type="RefSeq" id="WP_097940169.1">
    <property type="nucleotide sequence ID" value="NZ_BLKS01000001.1"/>
</dbReference>
<evidence type="ECO:0000256" key="1">
    <source>
        <dbReference type="SAM" id="MobiDB-lite"/>
    </source>
</evidence>
<protein>
    <submittedName>
        <fullName evidence="3">Uncharacterized protein</fullName>
    </submittedName>
</protein>
<gene>
    <name evidence="3" type="ORF">CQY20_11330</name>
    <name evidence="2" type="ORF">MAGR_53770</name>
</gene>
<dbReference type="EMBL" id="BLKS01000001">
    <property type="protein sequence ID" value="GFG53936.1"/>
    <property type="molecule type" value="Genomic_DNA"/>
</dbReference>
<dbReference type="Proteomes" id="UP000220914">
    <property type="component" value="Unassembled WGS sequence"/>
</dbReference>
<evidence type="ECO:0000313" key="5">
    <source>
        <dbReference type="Proteomes" id="UP000465302"/>
    </source>
</evidence>
<dbReference type="EMBL" id="PDCP01000016">
    <property type="protein sequence ID" value="PEG39134.1"/>
    <property type="molecule type" value="Genomic_DNA"/>
</dbReference>
<reference evidence="2" key="3">
    <citation type="submission" date="2020-02" db="EMBL/GenBank/DDBJ databases">
        <authorList>
            <person name="Matsumoto Y."/>
            <person name="Motooka D."/>
            <person name="Nakamura S."/>
        </authorList>
    </citation>
    <scope>NUCLEOTIDE SEQUENCE</scope>
    <source>
        <strain evidence="2">JCM 6377</strain>
    </source>
</reference>
<accession>A0A2A7N5H3</accession>
<dbReference type="AlphaFoldDB" id="A0A2A7N5H3"/>
<reference evidence="2 5" key="2">
    <citation type="journal article" date="2019" name="Emerg. Microbes Infect.">
        <title>Comprehensive subspecies identification of 175 nontuberculous mycobacteria species based on 7547 genomic profiles.</title>
        <authorList>
            <person name="Matsumoto Y."/>
            <person name="Kinjo T."/>
            <person name="Motooka D."/>
            <person name="Nabeya D."/>
            <person name="Jung N."/>
            <person name="Uechi K."/>
            <person name="Horii T."/>
            <person name="Iida T."/>
            <person name="Fujita J."/>
            <person name="Nakamura S."/>
        </authorList>
    </citation>
    <scope>NUCLEOTIDE SEQUENCE [LARGE SCALE GENOMIC DNA]</scope>
    <source>
        <strain evidence="2 5">JCM 6377</strain>
    </source>
</reference>
<evidence type="ECO:0000313" key="3">
    <source>
        <dbReference type="EMBL" id="PEG39134.1"/>
    </source>
</evidence>